<dbReference type="GO" id="GO:0015074">
    <property type="term" value="P:DNA integration"/>
    <property type="evidence" value="ECO:0007669"/>
    <property type="project" value="UniProtKB-KW"/>
</dbReference>
<organism evidence="4 5">
    <name type="scientific">Pseudomonas savastanoi pv. glycinea</name>
    <name type="common">Pseudomonas syringae pv. glycinea</name>
    <dbReference type="NCBI Taxonomy" id="318"/>
    <lineage>
        <taxon>Bacteria</taxon>
        <taxon>Pseudomonadati</taxon>
        <taxon>Pseudomonadota</taxon>
        <taxon>Gammaproteobacteria</taxon>
        <taxon>Pseudomonadales</taxon>
        <taxon>Pseudomonadaceae</taxon>
        <taxon>Pseudomonas</taxon>
    </lineage>
</organism>
<dbReference type="CDD" id="cd00397">
    <property type="entry name" value="DNA_BRE_C"/>
    <property type="match status" value="1"/>
</dbReference>
<dbReference type="Gene3D" id="1.10.443.10">
    <property type="entry name" value="Intergrase catalytic core"/>
    <property type="match status" value="1"/>
</dbReference>
<evidence type="ECO:0000313" key="5">
    <source>
        <dbReference type="Proteomes" id="UP000276829"/>
    </source>
</evidence>
<sequence length="485" mass="55603">MMSTTTGMKNFMLVQVGRYRRLFDADGMPVDLFNRFVVDMKDTQGLSESARDDYAEHVAHMLDYMCELGMLDLDNPPSPTNAQRALTFYPRFLEDATLIDDPQLARVAETLGKTPISKTSCGKHCAAINNFSEFSAQVAIQEHAVDRIVGNNRTAPLPHFQLQQQARSHFEIRRLQQNSIIASCIRGAKLKATKRRPRLSTKVHEQTFAGKDFPRSRLIRAIERANNSRDQLLWVLLAATGLRFSEAMQMRRSDIDLKNRSMRVHDPEGARDPVTKEEKQLPNKGRRTARIYILEPLKDMLFEALETYLKERPQVVDEDYLFLHSTNEKYGLPMCTSTPFKTLNGTCNRAFKKAQIEGEVKQHFYTLHSLRHFYATWLKNCTRAKGSNKVGLDVYRIQRLMGHKQLSTTMRYCHDDQIIIDMIMEVADLSMAGQFDEIDLNAYYGSALIEYGKSLISGSAATDNIGWTHTPRANIKQHREEWEAQ</sequence>
<dbReference type="InterPro" id="IPR002104">
    <property type="entry name" value="Integrase_catalytic"/>
</dbReference>
<dbReference type="InterPro" id="IPR013762">
    <property type="entry name" value="Integrase-like_cat_sf"/>
</dbReference>
<evidence type="ECO:0000256" key="2">
    <source>
        <dbReference type="ARBA" id="ARBA00023172"/>
    </source>
</evidence>
<dbReference type="PROSITE" id="PS51898">
    <property type="entry name" value="TYR_RECOMBINASE"/>
    <property type="match status" value="1"/>
</dbReference>
<dbReference type="PANTHER" id="PTHR30349">
    <property type="entry name" value="PHAGE INTEGRASE-RELATED"/>
    <property type="match status" value="1"/>
</dbReference>
<dbReference type="Proteomes" id="UP000276829">
    <property type="component" value="Unassembled WGS sequence"/>
</dbReference>
<evidence type="ECO:0000259" key="3">
    <source>
        <dbReference type="PROSITE" id="PS51898"/>
    </source>
</evidence>
<evidence type="ECO:0000256" key="1">
    <source>
        <dbReference type="ARBA" id="ARBA00022908"/>
    </source>
</evidence>
<keyword evidence="2" id="KW-0233">DNA recombination</keyword>
<gene>
    <name evidence="4" type="ORF">ALQ73_00707</name>
</gene>
<dbReference type="GO" id="GO:0003677">
    <property type="term" value="F:DNA binding"/>
    <property type="evidence" value="ECO:0007669"/>
    <property type="project" value="InterPro"/>
</dbReference>
<proteinExistence type="predicted"/>
<dbReference type="PANTHER" id="PTHR30349:SF64">
    <property type="entry name" value="PROPHAGE INTEGRASE INTD-RELATED"/>
    <property type="match status" value="1"/>
</dbReference>
<accession>A0A3M3FSZ9</accession>
<protein>
    <submittedName>
        <fullName evidence="4">Phage integrase protein</fullName>
    </submittedName>
</protein>
<dbReference type="InterPro" id="IPR011010">
    <property type="entry name" value="DNA_brk_join_enz"/>
</dbReference>
<comment type="caution">
    <text evidence="4">The sequence shown here is derived from an EMBL/GenBank/DDBJ whole genome shotgun (WGS) entry which is preliminary data.</text>
</comment>
<dbReference type="Pfam" id="PF00589">
    <property type="entry name" value="Phage_integrase"/>
    <property type="match status" value="1"/>
</dbReference>
<feature type="domain" description="Tyr recombinase" evidence="3">
    <location>
        <begin position="204"/>
        <end position="428"/>
    </location>
</feature>
<name>A0A3M3FSZ9_PSESG</name>
<dbReference type="GO" id="GO:0006310">
    <property type="term" value="P:DNA recombination"/>
    <property type="evidence" value="ECO:0007669"/>
    <property type="project" value="UniProtKB-KW"/>
</dbReference>
<reference evidence="4 5" key="1">
    <citation type="submission" date="2018-08" db="EMBL/GenBank/DDBJ databases">
        <title>Recombination of ecologically and evolutionarily significant loci maintains genetic cohesion in the Pseudomonas syringae species complex.</title>
        <authorList>
            <person name="Dillon M."/>
            <person name="Thakur S."/>
            <person name="Almeida R.N.D."/>
            <person name="Weir B.S."/>
            <person name="Guttman D.S."/>
        </authorList>
    </citation>
    <scope>NUCLEOTIDE SEQUENCE [LARGE SCALE GENOMIC DNA]</scope>
    <source>
        <strain evidence="4 5">ICMP 4324</strain>
    </source>
</reference>
<dbReference type="SUPFAM" id="SSF56349">
    <property type="entry name" value="DNA breaking-rejoining enzymes"/>
    <property type="match status" value="1"/>
</dbReference>
<evidence type="ECO:0000313" key="4">
    <source>
        <dbReference type="EMBL" id="RMM64142.1"/>
    </source>
</evidence>
<dbReference type="EMBL" id="RBON01000263">
    <property type="protein sequence ID" value="RMM64142.1"/>
    <property type="molecule type" value="Genomic_DNA"/>
</dbReference>
<keyword evidence="1" id="KW-0229">DNA integration</keyword>
<dbReference type="InterPro" id="IPR050090">
    <property type="entry name" value="Tyrosine_recombinase_XerCD"/>
</dbReference>
<dbReference type="AlphaFoldDB" id="A0A3M3FSZ9"/>